<dbReference type="SUPFAM" id="SSF53448">
    <property type="entry name" value="Nucleotide-diphospho-sugar transferases"/>
    <property type="match status" value="1"/>
</dbReference>
<proteinExistence type="predicted"/>
<keyword evidence="3" id="KW-0328">Glycosyltransferase</keyword>
<dbReference type="EMBL" id="FNZX01000005">
    <property type="protein sequence ID" value="SEK44595.1"/>
    <property type="molecule type" value="Genomic_DNA"/>
</dbReference>
<dbReference type="RefSeq" id="WP_074789671.1">
    <property type="nucleotide sequence ID" value="NZ_FNZX01000005.1"/>
</dbReference>
<dbReference type="Proteomes" id="UP000182321">
    <property type="component" value="Unassembled WGS sequence"/>
</dbReference>
<feature type="domain" description="Glycosyltransferase 2-like" evidence="2">
    <location>
        <begin position="10"/>
        <end position="140"/>
    </location>
</feature>
<dbReference type="PANTHER" id="PTHR48090:SF8">
    <property type="entry name" value="GLYCOSYLTRANSFERASE CSBB-RELATED"/>
    <property type="match status" value="1"/>
</dbReference>
<keyword evidence="1" id="KW-1133">Transmembrane helix</keyword>
<dbReference type="InterPro" id="IPR029044">
    <property type="entry name" value="Nucleotide-diphossugar_trans"/>
</dbReference>
<dbReference type="Pfam" id="PF00535">
    <property type="entry name" value="Glycos_transf_2"/>
    <property type="match status" value="1"/>
</dbReference>
<accession>A0A1H7H903</accession>
<evidence type="ECO:0000313" key="3">
    <source>
        <dbReference type="EMBL" id="SEK44595.1"/>
    </source>
</evidence>
<dbReference type="GO" id="GO:0016757">
    <property type="term" value="F:glycosyltransferase activity"/>
    <property type="evidence" value="ECO:0007669"/>
    <property type="project" value="UniProtKB-KW"/>
</dbReference>
<dbReference type="InterPro" id="IPR050256">
    <property type="entry name" value="Glycosyltransferase_2"/>
</dbReference>
<dbReference type="GO" id="GO:0005886">
    <property type="term" value="C:plasma membrane"/>
    <property type="evidence" value="ECO:0007669"/>
    <property type="project" value="TreeGrafter"/>
</dbReference>
<feature type="transmembrane region" description="Helical" evidence="1">
    <location>
        <begin position="268"/>
        <end position="289"/>
    </location>
</feature>
<dbReference type="Gene3D" id="3.90.550.10">
    <property type="entry name" value="Spore Coat Polysaccharide Biosynthesis Protein SpsA, Chain A"/>
    <property type="match status" value="1"/>
</dbReference>
<organism evidence="3 4">
    <name type="scientific">Pseudobutyrivibrio ruminis</name>
    <dbReference type="NCBI Taxonomy" id="46206"/>
    <lineage>
        <taxon>Bacteria</taxon>
        <taxon>Bacillati</taxon>
        <taxon>Bacillota</taxon>
        <taxon>Clostridia</taxon>
        <taxon>Lachnospirales</taxon>
        <taxon>Lachnospiraceae</taxon>
        <taxon>Pseudobutyrivibrio</taxon>
    </lineage>
</organism>
<name>A0A1H7H903_9FIRM</name>
<keyword evidence="1" id="KW-0472">Membrane</keyword>
<sequence length="312" mass="36039">MENKEKNFISAVIYVHNAANRIERFLTTVINELETNFEHSEIICVNDSSDDNSLDVIKKVSNQAKSTSISVVNMSYFHGLELSMNAGVDMSIGDFVFEFDNTNLDFNPDMIMKIYRHSLEGFDIVSASPNKRLKPSSRLFYHVFDKFANIKYEMSTESFRVLSRRVINRISSMNKTTLYRKAMYANCGLKTDTIKYDVVDKTTEAIDKRERNYRSGLAVDSLILFTEVGYRFSKVMTMAMIFITLFVVVYTVVAYFTLNPVEGWTTTILFLSVCFFGLFAIQTIIVKYLQLLIDMVFKRKNYSFESVEKLTK</sequence>
<keyword evidence="4" id="KW-1185">Reference proteome</keyword>
<evidence type="ECO:0000259" key="2">
    <source>
        <dbReference type="Pfam" id="PF00535"/>
    </source>
</evidence>
<dbReference type="AlphaFoldDB" id="A0A1H7H903"/>
<evidence type="ECO:0000313" key="4">
    <source>
        <dbReference type="Proteomes" id="UP000182321"/>
    </source>
</evidence>
<feature type="transmembrane region" description="Helical" evidence="1">
    <location>
        <begin position="235"/>
        <end position="256"/>
    </location>
</feature>
<reference evidence="4" key="1">
    <citation type="submission" date="2016-10" db="EMBL/GenBank/DDBJ databases">
        <authorList>
            <person name="Varghese N."/>
        </authorList>
    </citation>
    <scope>NUCLEOTIDE SEQUENCE [LARGE SCALE GENOMIC DNA]</scope>
    <source>
        <strain evidence="4">ACV-9</strain>
    </source>
</reference>
<protein>
    <submittedName>
        <fullName evidence="3">Dolichol-phosphate mannosyltransferase</fullName>
    </submittedName>
</protein>
<dbReference type="InterPro" id="IPR001173">
    <property type="entry name" value="Glyco_trans_2-like"/>
</dbReference>
<evidence type="ECO:0000256" key="1">
    <source>
        <dbReference type="SAM" id="Phobius"/>
    </source>
</evidence>
<keyword evidence="3" id="KW-0808">Transferase</keyword>
<gene>
    <name evidence="3" type="ORF">SAMN02910377_00899</name>
</gene>
<dbReference type="PANTHER" id="PTHR48090">
    <property type="entry name" value="UNDECAPRENYL-PHOSPHATE 4-DEOXY-4-FORMAMIDO-L-ARABINOSE TRANSFERASE-RELATED"/>
    <property type="match status" value="1"/>
</dbReference>
<keyword evidence="1" id="KW-0812">Transmembrane</keyword>